<keyword evidence="4" id="KW-1185">Reference proteome</keyword>
<dbReference type="EC" id="3.5.99.2" evidence="3"/>
<dbReference type="Pfam" id="PF03070">
    <property type="entry name" value="TENA_THI-4"/>
    <property type="match status" value="1"/>
</dbReference>
<evidence type="ECO:0000313" key="4">
    <source>
        <dbReference type="Proteomes" id="UP000196581"/>
    </source>
</evidence>
<dbReference type="EMBL" id="FWFF01000005">
    <property type="protein sequence ID" value="SLM94734.1"/>
    <property type="molecule type" value="Genomic_DNA"/>
</dbReference>
<evidence type="ECO:0000256" key="1">
    <source>
        <dbReference type="ARBA" id="ARBA00004948"/>
    </source>
</evidence>
<reference evidence="4" key="1">
    <citation type="submission" date="2017-02" db="EMBL/GenBank/DDBJ databases">
        <authorList>
            <person name="Dridi B."/>
        </authorList>
    </citation>
    <scope>NUCLEOTIDE SEQUENCE [LARGE SCALE GENOMIC DNA]</scope>
    <source>
        <strain evidence="4">B Co 03.10</strain>
    </source>
</reference>
<dbReference type="RefSeq" id="WP_087005299.1">
    <property type="nucleotide sequence ID" value="NZ_FWFF01000005.1"/>
</dbReference>
<name>A0A1X6X5Y8_9MICO</name>
<dbReference type="InterPro" id="IPR004305">
    <property type="entry name" value="Thiaminase-2/PQQC"/>
</dbReference>
<feature type="domain" description="Thiaminase-2/PQQC" evidence="2">
    <location>
        <begin position="30"/>
        <end position="226"/>
    </location>
</feature>
<dbReference type="AlphaFoldDB" id="A0A1X6X5Y8"/>
<dbReference type="GO" id="GO:0050334">
    <property type="term" value="F:thiaminase activity"/>
    <property type="evidence" value="ECO:0007669"/>
    <property type="project" value="UniProtKB-EC"/>
</dbReference>
<organism evidence="3 4">
    <name type="scientific">Brevibacterium yomogidense</name>
    <dbReference type="NCBI Taxonomy" id="946573"/>
    <lineage>
        <taxon>Bacteria</taxon>
        <taxon>Bacillati</taxon>
        <taxon>Actinomycetota</taxon>
        <taxon>Actinomycetes</taxon>
        <taxon>Micrococcales</taxon>
        <taxon>Brevibacteriaceae</taxon>
        <taxon>Brevibacterium</taxon>
    </lineage>
</organism>
<keyword evidence="3" id="KW-0378">Hydrolase</keyword>
<evidence type="ECO:0000259" key="2">
    <source>
        <dbReference type="Pfam" id="PF03070"/>
    </source>
</evidence>
<dbReference type="InterPro" id="IPR016084">
    <property type="entry name" value="Haem_Oase-like_multi-hlx"/>
</dbReference>
<comment type="pathway">
    <text evidence="1">Cofactor biosynthesis; thiamine diphosphate biosynthesis.</text>
</comment>
<dbReference type="Proteomes" id="UP000196581">
    <property type="component" value="Unassembled WGS sequence"/>
</dbReference>
<protein>
    <submittedName>
        <fullName evidence="3">Thiaminase II</fullName>
        <ecNumber evidence="3">3.5.99.2</ecNumber>
    </submittedName>
</protein>
<dbReference type="PANTHER" id="PTHR43198">
    <property type="entry name" value="BIFUNCTIONAL TH2 PROTEIN"/>
    <property type="match status" value="1"/>
</dbReference>
<dbReference type="InterPro" id="IPR050967">
    <property type="entry name" value="Thiamine_Salvage_TenA"/>
</dbReference>
<accession>A0A1X6X5Y8</accession>
<sequence length="234" mass="25389">MMRTYEQGEHSSAVWAGVSGTLEKIEALDFLDRLAAGDLDAQSFVNYIHQDGLYLNGYAKAMSLLAAKAPTAEEARFWNRSAADAVEAETVMHADLLSDDRFAKVSEEIAPGGVAEPSPTTLGYVSYLVATAATEPYEAGVAAVLPCFWVYAHMGKVLVERAGDLTANPYAAWVQAYDSPDFDSAVDDAVTLYERCAAGTTEDGRRRMADAFAQATVYELHFWATSAAFQDWSV</sequence>
<dbReference type="PANTHER" id="PTHR43198:SF2">
    <property type="entry name" value="SI:CH1073-67J19.1-RELATED"/>
    <property type="match status" value="1"/>
</dbReference>
<dbReference type="CDD" id="cd19365">
    <property type="entry name" value="TenA_C-like"/>
    <property type="match status" value="1"/>
</dbReference>
<dbReference type="Gene3D" id="1.20.910.10">
    <property type="entry name" value="Heme oxygenase-like"/>
    <property type="match status" value="1"/>
</dbReference>
<evidence type="ECO:0000313" key="3">
    <source>
        <dbReference type="EMBL" id="SLM94734.1"/>
    </source>
</evidence>
<gene>
    <name evidence="3" type="ORF">FM105_04355</name>
</gene>
<dbReference type="GO" id="GO:0005829">
    <property type="term" value="C:cytosol"/>
    <property type="evidence" value="ECO:0007669"/>
    <property type="project" value="TreeGrafter"/>
</dbReference>
<dbReference type="SUPFAM" id="SSF48613">
    <property type="entry name" value="Heme oxygenase-like"/>
    <property type="match status" value="1"/>
</dbReference>
<proteinExistence type="predicted"/>